<evidence type="ECO:0000313" key="4">
    <source>
        <dbReference type="Proteomes" id="UP000188354"/>
    </source>
</evidence>
<dbReference type="Gene3D" id="1.10.472.80">
    <property type="entry name" value="Ypt/Rab-GAP domain of gyp1p, domain 3"/>
    <property type="match status" value="1"/>
</dbReference>
<dbReference type="InterPro" id="IPR000195">
    <property type="entry name" value="Rab-GAP-TBC_dom"/>
</dbReference>
<feature type="compositionally biased region" description="Basic residues" evidence="1">
    <location>
        <begin position="542"/>
        <end position="552"/>
    </location>
</feature>
<gene>
    <name evidence="3" type="ORF">TanjilG_16723</name>
</gene>
<dbReference type="FunFam" id="1.10.472.80:FF:000034">
    <property type="entry name" value="TBC1 domain family member 5"/>
    <property type="match status" value="1"/>
</dbReference>
<dbReference type="GO" id="GO:0005096">
    <property type="term" value="F:GTPase activator activity"/>
    <property type="evidence" value="ECO:0007669"/>
    <property type="project" value="TreeGrafter"/>
</dbReference>
<dbReference type="Gene3D" id="1.10.8.270">
    <property type="entry name" value="putative rabgap domain of human tbc1 domain family member 14 like domains"/>
    <property type="match status" value="1"/>
</dbReference>
<reference evidence="3 4" key="1">
    <citation type="journal article" date="2017" name="Plant Biotechnol. J.">
        <title>A comprehensive draft genome sequence for lupin (Lupinus angustifolius), an emerging health food: insights into plant-microbe interactions and legume evolution.</title>
        <authorList>
            <person name="Hane J.K."/>
            <person name="Ming Y."/>
            <person name="Kamphuis L.G."/>
            <person name="Nelson M.N."/>
            <person name="Garg G."/>
            <person name="Atkins C.A."/>
            <person name="Bayer P.E."/>
            <person name="Bravo A."/>
            <person name="Bringans S."/>
            <person name="Cannon S."/>
            <person name="Edwards D."/>
            <person name="Foley R."/>
            <person name="Gao L.L."/>
            <person name="Harrison M.J."/>
            <person name="Huang W."/>
            <person name="Hurgobin B."/>
            <person name="Li S."/>
            <person name="Liu C.W."/>
            <person name="McGrath A."/>
            <person name="Morahan G."/>
            <person name="Murray J."/>
            <person name="Weller J."/>
            <person name="Jian J."/>
            <person name="Singh K.B."/>
        </authorList>
    </citation>
    <scope>NUCLEOTIDE SEQUENCE [LARGE SCALE GENOMIC DNA]</scope>
    <source>
        <strain evidence="4">cv. Tanjil</strain>
        <tissue evidence="3">Whole plant</tissue>
    </source>
</reference>
<dbReference type="InterPro" id="IPR035969">
    <property type="entry name" value="Rab-GAP_TBC_sf"/>
</dbReference>
<feature type="region of interest" description="Disordered" evidence="1">
    <location>
        <begin position="533"/>
        <end position="554"/>
    </location>
</feature>
<dbReference type="AlphaFoldDB" id="A0A4P1QZK3"/>
<sequence>MPPSFMDPLSSPPSLPPLKSDYVCRSSENRRFGDLRGLQWRINLGVLSSSTSIDDLRRVTADSRRRYARLRRHLLVEPHITKDGSRSPPDLVMDNPLSQNPDSTWSHFFRSAELERMVDQDLSRLYPEHGSYFQTPGCQGMLRRILLLWCLRHPECGYRQGMHELIAPLVYVLQVDLERLSEVRKLYEDLFLDRFDGLLCQKNDLCYSFGLRKSQDLVEDETGSHGNSMKVNRLDELDPDIQTIILLSDAYGVEGELGIVLSEKFIEHDAYCMFDALMSHGSVATTDFFSSSPIAGSLSGLPPMIEASSALYHLLSLVDSSLHSHLLDLGVEPQYFSLRWLRILFGREFSLDNLLIIWDEIFASDNNSKVEKSAGDGIEWRFRILHSPRGAFISAMAVAMLLHLRSSLLAAENPTTCLQRLLNFPEDINIEKLVEKAKSLQTLALSVDILPSSPLFQESHHQGKSVFPRSVTLPSEPVSPKNPPNLLPDSYWEEKWRVVHNTEENKQDDVQKSIPTQKKGWIEKVKIILRRTESDPPSSRIHSGKKLPKAPVRRSLVKDLRKALGMEEATEQTKCHEILCQHDNLSEAVEVEQQGDDRKGDSNYSSDERCPSGSAGSEEDFSAFSDPSSPPNGANDYEITSAKTSVASTLSIDECIETSVASKLSIDECIETSVASKLSIDESNETSVASNLSIDECNETSQTVLDVPLVPISSLTEKSGSNCNNEGNSATDPKERKQNKFQWLLKLGRNTVEFISEKVGAAAEAAKSANNCSNKSNTPPPESSTANAHDSSVSCKGDSVDQNVMGTLKNIRQSILDHIQVIESVFQKEQGQGASVENLSKNVLVGKGQVTAMSALKELRKISNLLSEM</sequence>
<keyword evidence="4" id="KW-1185">Reference proteome</keyword>
<feature type="region of interest" description="Disordered" evidence="1">
    <location>
        <begin position="715"/>
        <end position="736"/>
    </location>
</feature>
<evidence type="ECO:0000259" key="2">
    <source>
        <dbReference type="PROSITE" id="PS50086"/>
    </source>
</evidence>
<feature type="compositionally biased region" description="Polar residues" evidence="1">
    <location>
        <begin position="715"/>
        <end position="731"/>
    </location>
</feature>
<dbReference type="KEGG" id="lang:109327030"/>
<dbReference type="SUPFAM" id="SSF47923">
    <property type="entry name" value="Ypt/Rab-GAP domain of gyp1p"/>
    <property type="match status" value="2"/>
</dbReference>
<feature type="region of interest" description="Disordered" evidence="1">
    <location>
        <begin position="590"/>
        <end position="637"/>
    </location>
</feature>
<feature type="region of interest" description="Disordered" evidence="1">
    <location>
        <begin position="467"/>
        <end position="486"/>
    </location>
</feature>
<dbReference type="Pfam" id="PF00566">
    <property type="entry name" value="RabGAP-TBC"/>
    <property type="match status" value="2"/>
</dbReference>
<dbReference type="PROSITE" id="PS50086">
    <property type="entry name" value="TBC_RABGAP"/>
    <property type="match status" value="1"/>
</dbReference>
<feature type="compositionally biased region" description="Low complexity" evidence="1">
    <location>
        <begin position="766"/>
        <end position="777"/>
    </location>
</feature>
<dbReference type="OrthoDB" id="27140at2759"/>
<dbReference type="Gramene" id="OIV98396">
    <property type="protein sequence ID" value="OIV98396"/>
    <property type="gene ID" value="TanjilG_16723"/>
</dbReference>
<evidence type="ECO:0000256" key="1">
    <source>
        <dbReference type="SAM" id="MobiDB-lite"/>
    </source>
</evidence>
<dbReference type="Proteomes" id="UP000188354">
    <property type="component" value="Chromosome LG14"/>
</dbReference>
<feature type="domain" description="Rab-GAP TBC" evidence="2">
    <location>
        <begin position="30"/>
        <end position="365"/>
    </location>
</feature>
<feature type="compositionally biased region" description="Polar residues" evidence="1">
    <location>
        <begin position="783"/>
        <end position="798"/>
    </location>
</feature>
<dbReference type="PANTHER" id="PTHR22957">
    <property type="entry name" value="TBC1 DOMAIN FAMILY MEMBER GTPASE-ACTIVATING PROTEIN"/>
    <property type="match status" value="1"/>
</dbReference>
<evidence type="ECO:0000313" key="3">
    <source>
        <dbReference type="EMBL" id="OIV98396.1"/>
    </source>
</evidence>
<dbReference type="SMART" id="SM00164">
    <property type="entry name" value="TBC"/>
    <property type="match status" value="1"/>
</dbReference>
<dbReference type="STRING" id="3871.A0A4P1QZK3"/>
<feature type="compositionally biased region" description="Basic and acidic residues" evidence="1">
    <location>
        <begin position="595"/>
        <end position="610"/>
    </location>
</feature>
<protein>
    <recommendedName>
        <fullName evidence="2">Rab-GAP TBC domain-containing protein</fullName>
    </recommendedName>
</protein>
<organism evidence="3 4">
    <name type="scientific">Lupinus angustifolius</name>
    <name type="common">Narrow-leaved blue lupine</name>
    <dbReference type="NCBI Taxonomy" id="3871"/>
    <lineage>
        <taxon>Eukaryota</taxon>
        <taxon>Viridiplantae</taxon>
        <taxon>Streptophyta</taxon>
        <taxon>Embryophyta</taxon>
        <taxon>Tracheophyta</taxon>
        <taxon>Spermatophyta</taxon>
        <taxon>Magnoliopsida</taxon>
        <taxon>eudicotyledons</taxon>
        <taxon>Gunneridae</taxon>
        <taxon>Pentapetalae</taxon>
        <taxon>rosids</taxon>
        <taxon>fabids</taxon>
        <taxon>Fabales</taxon>
        <taxon>Fabaceae</taxon>
        <taxon>Papilionoideae</taxon>
        <taxon>50 kb inversion clade</taxon>
        <taxon>genistoids sensu lato</taxon>
        <taxon>core genistoids</taxon>
        <taxon>Genisteae</taxon>
        <taxon>Lupinus</taxon>
    </lineage>
</organism>
<feature type="region of interest" description="Disordered" evidence="1">
    <location>
        <begin position="766"/>
        <end position="798"/>
    </location>
</feature>
<dbReference type="PANTHER" id="PTHR22957:SF678">
    <property type="entry name" value="RAB-GTPASE-TBC DOMAIN-CONTAINING PROTEIN-RELATED"/>
    <property type="match status" value="1"/>
</dbReference>
<proteinExistence type="predicted"/>
<accession>A0A4P1QZK3</accession>
<dbReference type="EMBL" id="CM007374">
    <property type="protein sequence ID" value="OIV98396.1"/>
    <property type="molecule type" value="Genomic_DNA"/>
</dbReference>
<name>A0A4P1QZK3_LUPAN</name>